<dbReference type="OrthoDB" id="418169at2759"/>
<dbReference type="InterPro" id="IPR019417">
    <property type="entry name" value="DUF2415"/>
</dbReference>
<feature type="compositionally biased region" description="Low complexity" evidence="1">
    <location>
        <begin position="511"/>
        <end position="523"/>
    </location>
</feature>
<dbReference type="InterPro" id="IPR036322">
    <property type="entry name" value="WD40_repeat_dom_sf"/>
</dbReference>
<dbReference type="EMBL" id="SNSC02000006">
    <property type="protein sequence ID" value="TID23603.1"/>
    <property type="molecule type" value="Genomic_DNA"/>
</dbReference>
<protein>
    <submittedName>
        <fullName evidence="3">Wd domain containing protein</fullName>
    </submittedName>
</protein>
<dbReference type="Pfam" id="PF10313">
    <property type="entry name" value="DUF2415"/>
    <property type="match status" value="1"/>
</dbReference>
<organism evidence="3 4">
    <name type="scientific">Venturia nashicola</name>
    <dbReference type="NCBI Taxonomy" id="86259"/>
    <lineage>
        <taxon>Eukaryota</taxon>
        <taxon>Fungi</taxon>
        <taxon>Dikarya</taxon>
        <taxon>Ascomycota</taxon>
        <taxon>Pezizomycotina</taxon>
        <taxon>Dothideomycetes</taxon>
        <taxon>Pleosporomycetidae</taxon>
        <taxon>Venturiales</taxon>
        <taxon>Venturiaceae</taxon>
        <taxon>Venturia</taxon>
    </lineage>
</organism>
<evidence type="ECO:0000256" key="1">
    <source>
        <dbReference type="SAM" id="MobiDB-lite"/>
    </source>
</evidence>
<keyword evidence="4" id="KW-1185">Reference proteome</keyword>
<dbReference type="Gene3D" id="2.130.10.10">
    <property type="entry name" value="YVTN repeat-like/Quinoprotein amine dehydrogenase"/>
    <property type="match status" value="1"/>
</dbReference>
<dbReference type="STRING" id="86259.A0A4Z1P451"/>
<reference evidence="3 4" key="1">
    <citation type="submission" date="2019-04" db="EMBL/GenBank/DDBJ databases">
        <title>High contiguity whole genome sequence and gene annotation resource for two Venturia nashicola isolates.</title>
        <authorList>
            <person name="Prokchorchik M."/>
            <person name="Won K."/>
            <person name="Lee Y."/>
            <person name="Choi E.D."/>
            <person name="Segonzac C."/>
            <person name="Sohn K.H."/>
        </authorList>
    </citation>
    <scope>NUCLEOTIDE SEQUENCE [LARGE SCALE GENOMIC DNA]</scope>
    <source>
        <strain evidence="3 4">PRI2</strain>
    </source>
</reference>
<evidence type="ECO:0000313" key="4">
    <source>
        <dbReference type="Proteomes" id="UP000298493"/>
    </source>
</evidence>
<feature type="region of interest" description="Disordered" evidence="1">
    <location>
        <begin position="494"/>
        <end position="545"/>
    </location>
</feature>
<dbReference type="PANTHER" id="PTHR43991:SF9">
    <property type="entry name" value="DUF2415 DOMAIN-CONTAINING PROTEIN"/>
    <property type="match status" value="1"/>
</dbReference>
<sequence>MTVVDSSVIYDTESLVHKNPKFFSTNIPIHHWQLRNYISNPDGDLLYFAGGNDIYSLNVETGIRTHIAKLPWGARCTSAGYGWICTGGGDKGTFAVIRLDPTAEIDYFGNRVLPPPPPHISLEKLGDEIVNSISIHKLTSDHPAVADDIVAVLTNNDKSIRIFSLSQQLETAVLELPFPVNHATISPDGQLLVAVGDYQQCYFYERADLKPAPDADSQKFASAHSIWELLDVVSLHVPKQIASTGYFSTAWSPNGRLCAVASEMGYISIIDVEALKALEQGEDSIVAIIASTRAELTLPYGGCPGAVRTMLFSPSPSDLLIWSEDQGRVCVADLRNGLRARQVLQLSPELDGPKFVNVKDNPTNRHIRAREDDADADYHRQLRSHGIDNDSPIDADDAFRAMAQLRARDREHEQALGRQRLDSLRNSLAARSIHYSELSGRTHRLTPAQRQEVRQSSAFSQDFPDLVRQSHADTTHLLPSSARLVHDYMRDHMTSTEAEPNSYGIRARQTSSLSGDAGAGSSSRFSNRLLNESGPFSSSPRPGSSTLPDWATIVAITADGETGTLFQHDPSRRLSPPPANTVALNNASDVRRRRAVLQDQARRRALHNREAERYHQLGLHRQDAHDSSYGLRTAGLAVSWDGRKIWAACDKGVFEYEINVRGRMMMPSIEIR</sequence>
<dbReference type="InterPro" id="IPR015943">
    <property type="entry name" value="WD40/YVTN_repeat-like_dom_sf"/>
</dbReference>
<dbReference type="Proteomes" id="UP000298493">
    <property type="component" value="Unassembled WGS sequence"/>
</dbReference>
<feature type="domain" description="DUF2415" evidence="2">
    <location>
        <begin position="305"/>
        <end position="344"/>
    </location>
</feature>
<comment type="caution">
    <text evidence="3">The sequence shown here is derived from an EMBL/GenBank/DDBJ whole genome shotgun (WGS) entry which is preliminary data.</text>
</comment>
<feature type="compositionally biased region" description="Low complexity" evidence="1">
    <location>
        <begin position="533"/>
        <end position="545"/>
    </location>
</feature>
<evidence type="ECO:0000313" key="3">
    <source>
        <dbReference type="EMBL" id="TID23603.1"/>
    </source>
</evidence>
<gene>
    <name evidence="3" type="ORF">E6O75_ATG03239</name>
</gene>
<dbReference type="AlphaFoldDB" id="A0A4Z1P451"/>
<dbReference type="SUPFAM" id="SSF50978">
    <property type="entry name" value="WD40 repeat-like"/>
    <property type="match status" value="1"/>
</dbReference>
<dbReference type="PANTHER" id="PTHR43991">
    <property type="entry name" value="WD REPEAT PROTEIN (AFU_ORTHOLOGUE AFUA_8G05640)-RELATED"/>
    <property type="match status" value="1"/>
</dbReference>
<proteinExistence type="predicted"/>
<name>A0A4Z1P451_9PEZI</name>
<evidence type="ECO:0000259" key="2">
    <source>
        <dbReference type="Pfam" id="PF10313"/>
    </source>
</evidence>
<accession>A0A4Z1P451</accession>